<protein>
    <submittedName>
        <fullName evidence="1">Uncharacterized protein</fullName>
    </submittedName>
</protein>
<sequence length="245" mass="29864">MKIKLLKKGYKNSVKFYEDFLNDQIESNEEYFSGEVVYIDEAPDFPIYLNTTKGENERFKIYKQAFDVISKYYIKTDRDIHFNEIFWHSLFCVNKREYLLNQYLQIKESHKNFKNIVIKKFDWENYVYKCVLAAEYITDNVECQEEKNKYFRLIVKNLDLYNYIIKYEIFRNDKFLINILDIVNDNNLSKILKSKIKNKDDLGKDERVGRRIIFEFNKSYPVVISPTIEKEELEKLFMEYLNKYL</sequence>
<keyword evidence="2" id="KW-1185">Reference proteome</keyword>
<name>A0ABT4CVJ4_9CLOT</name>
<evidence type="ECO:0000313" key="2">
    <source>
        <dbReference type="Proteomes" id="UP001078443"/>
    </source>
</evidence>
<gene>
    <name evidence="1" type="ORF">OW763_01330</name>
</gene>
<dbReference type="EMBL" id="JAPQER010000001">
    <property type="protein sequence ID" value="MCY6482994.1"/>
    <property type="molecule type" value="Genomic_DNA"/>
</dbReference>
<organism evidence="1 2">
    <name type="scientific">Clostridium aestuarii</name>
    <dbReference type="NCBI Taxonomy" id="338193"/>
    <lineage>
        <taxon>Bacteria</taxon>
        <taxon>Bacillati</taxon>
        <taxon>Bacillota</taxon>
        <taxon>Clostridia</taxon>
        <taxon>Eubacteriales</taxon>
        <taxon>Clostridiaceae</taxon>
        <taxon>Clostridium</taxon>
    </lineage>
</organism>
<reference evidence="1" key="1">
    <citation type="submission" date="2022-12" db="EMBL/GenBank/DDBJ databases">
        <authorList>
            <person name="Wang J."/>
        </authorList>
    </citation>
    <scope>NUCLEOTIDE SEQUENCE</scope>
    <source>
        <strain evidence="1">HY-45-18</strain>
    </source>
</reference>
<proteinExistence type="predicted"/>
<comment type="caution">
    <text evidence="1">The sequence shown here is derived from an EMBL/GenBank/DDBJ whole genome shotgun (WGS) entry which is preliminary data.</text>
</comment>
<accession>A0ABT4CVJ4</accession>
<dbReference type="RefSeq" id="WP_268039260.1">
    <property type="nucleotide sequence ID" value="NZ_JAPQER010000001.1"/>
</dbReference>
<evidence type="ECO:0000313" key="1">
    <source>
        <dbReference type="EMBL" id="MCY6482994.1"/>
    </source>
</evidence>
<dbReference type="Proteomes" id="UP001078443">
    <property type="component" value="Unassembled WGS sequence"/>
</dbReference>